<proteinExistence type="predicted"/>
<dbReference type="Proteomes" id="UP000297703">
    <property type="component" value="Unassembled WGS sequence"/>
</dbReference>
<accession>A0A4D9EPZ4</accession>
<dbReference type="EMBL" id="QXTE01000055">
    <property type="protein sequence ID" value="TFK09242.1"/>
    <property type="molecule type" value="Genomic_DNA"/>
</dbReference>
<evidence type="ECO:0000313" key="2">
    <source>
        <dbReference type="Proteomes" id="UP000297703"/>
    </source>
</evidence>
<comment type="caution">
    <text evidence="1">The sequence shown here is derived from an EMBL/GenBank/DDBJ whole genome shotgun (WGS) entry which is preliminary data.</text>
</comment>
<protein>
    <submittedName>
        <fullName evidence="1">Insulin-like growth factor II</fullName>
    </submittedName>
</protein>
<gene>
    <name evidence="1" type="ORF">DR999_PMT07689</name>
</gene>
<evidence type="ECO:0000313" key="1">
    <source>
        <dbReference type="EMBL" id="TFK09242.1"/>
    </source>
</evidence>
<reference evidence="1 2" key="1">
    <citation type="submission" date="2019-04" db="EMBL/GenBank/DDBJ databases">
        <title>Draft genome of the big-headed turtle Platysternon megacephalum.</title>
        <authorList>
            <person name="Gong S."/>
        </authorList>
    </citation>
    <scope>NUCLEOTIDE SEQUENCE [LARGE SCALE GENOMIC DNA]</scope>
    <source>
        <strain evidence="1">DO16091913</strain>
        <tissue evidence="1">Muscle</tissue>
    </source>
</reference>
<sequence length="72" mass="8033">MMINQCRAVQMLPDATRGELTWRQADREMFGRDIALDLGHGADRFQYAIPPLDLNKNLLGATTATTNAGYVH</sequence>
<dbReference type="AlphaFoldDB" id="A0A4D9EPZ4"/>
<organism evidence="1 2">
    <name type="scientific">Platysternon megacephalum</name>
    <name type="common">big-headed turtle</name>
    <dbReference type="NCBI Taxonomy" id="55544"/>
    <lineage>
        <taxon>Eukaryota</taxon>
        <taxon>Metazoa</taxon>
        <taxon>Chordata</taxon>
        <taxon>Craniata</taxon>
        <taxon>Vertebrata</taxon>
        <taxon>Euteleostomi</taxon>
        <taxon>Archelosauria</taxon>
        <taxon>Testudinata</taxon>
        <taxon>Testudines</taxon>
        <taxon>Cryptodira</taxon>
        <taxon>Durocryptodira</taxon>
        <taxon>Testudinoidea</taxon>
        <taxon>Platysternidae</taxon>
        <taxon>Platysternon</taxon>
    </lineage>
</organism>
<keyword evidence="2" id="KW-1185">Reference proteome</keyword>
<name>A0A4D9EPZ4_9SAUR</name>
<reference evidence="1 2" key="2">
    <citation type="submission" date="2019-04" db="EMBL/GenBank/DDBJ databases">
        <title>The genome sequence of big-headed turtle.</title>
        <authorList>
            <person name="Gong S."/>
        </authorList>
    </citation>
    <scope>NUCLEOTIDE SEQUENCE [LARGE SCALE GENOMIC DNA]</scope>
    <source>
        <strain evidence="1">DO16091913</strain>
        <tissue evidence="1">Muscle</tissue>
    </source>
</reference>